<name>A0A518DQ83_9BACT</name>
<organism evidence="2 3">
    <name type="scientific">Lignipirellula cremea</name>
    <dbReference type="NCBI Taxonomy" id="2528010"/>
    <lineage>
        <taxon>Bacteria</taxon>
        <taxon>Pseudomonadati</taxon>
        <taxon>Planctomycetota</taxon>
        <taxon>Planctomycetia</taxon>
        <taxon>Pirellulales</taxon>
        <taxon>Pirellulaceae</taxon>
        <taxon>Lignipirellula</taxon>
    </lineage>
</organism>
<dbReference type="RefSeq" id="WP_145051648.1">
    <property type="nucleotide sequence ID" value="NZ_CP036433.1"/>
</dbReference>
<evidence type="ECO:0000313" key="2">
    <source>
        <dbReference type="EMBL" id="QDU93988.1"/>
    </source>
</evidence>
<dbReference type="PROSITE" id="PS50042">
    <property type="entry name" value="CNMP_BINDING_3"/>
    <property type="match status" value="2"/>
</dbReference>
<dbReference type="Pfam" id="PF00027">
    <property type="entry name" value="cNMP_binding"/>
    <property type="match status" value="1"/>
</dbReference>
<evidence type="ECO:0000313" key="3">
    <source>
        <dbReference type="Proteomes" id="UP000317648"/>
    </source>
</evidence>
<dbReference type="OrthoDB" id="9810688at2"/>
<dbReference type="InterPro" id="IPR000595">
    <property type="entry name" value="cNMP-bd_dom"/>
</dbReference>
<keyword evidence="3" id="KW-1185">Reference proteome</keyword>
<dbReference type="Gene3D" id="2.60.120.10">
    <property type="entry name" value="Jelly Rolls"/>
    <property type="match status" value="2"/>
</dbReference>
<reference evidence="2 3" key="1">
    <citation type="submission" date="2019-02" db="EMBL/GenBank/DDBJ databases">
        <title>Deep-cultivation of Planctomycetes and their phenomic and genomic characterization uncovers novel biology.</title>
        <authorList>
            <person name="Wiegand S."/>
            <person name="Jogler M."/>
            <person name="Boedeker C."/>
            <person name="Pinto D."/>
            <person name="Vollmers J."/>
            <person name="Rivas-Marin E."/>
            <person name="Kohn T."/>
            <person name="Peeters S.H."/>
            <person name="Heuer A."/>
            <person name="Rast P."/>
            <person name="Oberbeckmann S."/>
            <person name="Bunk B."/>
            <person name="Jeske O."/>
            <person name="Meyerdierks A."/>
            <person name="Storesund J.E."/>
            <person name="Kallscheuer N."/>
            <person name="Luecker S."/>
            <person name="Lage O.M."/>
            <person name="Pohl T."/>
            <person name="Merkel B.J."/>
            <person name="Hornburger P."/>
            <person name="Mueller R.-W."/>
            <person name="Bruemmer F."/>
            <person name="Labrenz M."/>
            <person name="Spormann A.M."/>
            <person name="Op den Camp H."/>
            <person name="Overmann J."/>
            <person name="Amann R."/>
            <person name="Jetten M.S.M."/>
            <person name="Mascher T."/>
            <person name="Medema M.H."/>
            <person name="Devos D.P."/>
            <person name="Kaster A.-K."/>
            <person name="Ovreas L."/>
            <person name="Rohde M."/>
            <person name="Galperin M.Y."/>
            <person name="Jogler C."/>
        </authorList>
    </citation>
    <scope>NUCLEOTIDE SEQUENCE [LARGE SCALE GENOMIC DNA]</scope>
    <source>
        <strain evidence="2 3">Pla85_3_4</strain>
    </source>
</reference>
<dbReference type="GO" id="GO:0005829">
    <property type="term" value="C:cytosol"/>
    <property type="evidence" value="ECO:0007669"/>
    <property type="project" value="TreeGrafter"/>
</dbReference>
<dbReference type="CDD" id="cd00038">
    <property type="entry name" value="CAP_ED"/>
    <property type="match status" value="1"/>
</dbReference>
<dbReference type="InterPro" id="IPR050503">
    <property type="entry name" value="cAMP-dep_PK_reg_su-like"/>
</dbReference>
<dbReference type="KEGG" id="lcre:Pla8534_17740"/>
<dbReference type="PANTHER" id="PTHR11635:SF152">
    <property type="entry name" value="CAMP-DEPENDENT PROTEIN KINASE TYPE I REGULATORY SUBUNIT-RELATED"/>
    <property type="match status" value="1"/>
</dbReference>
<proteinExistence type="predicted"/>
<dbReference type="SUPFAM" id="SSF51206">
    <property type="entry name" value="cAMP-binding domain-like"/>
    <property type="match status" value="2"/>
</dbReference>
<dbReference type="InterPro" id="IPR014710">
    <property type="entry name" value="RmlC-like_jellyroll"/>
</dbReference>
<dbReference type="Proteomes" id="UP000317648">
    <property type="component" value="Chromosome"/>
</dbReference>
<protein>
    <submittedName>
        <fullName evidence="2">Cyclic nucleotide-binding domain protein</fullName>
    </submittedName>
</protein>
<gene>
    <name evidence="2" type="ORF">Pla8534_17740</name>
</gene>
<feature type="domain" description="Cyclic nucleotide-binding" evidence="1">
    <location>
        <begin position="169"/>
        <end position="199"/>
    </location>
</feature>
<accession>A0A518DQ83</accession>
<evidence type="ECO:0000259" key="1">
    <source>
        <dbReference type="PROSITE" id="PS50042"/>
    </source>
</evidence>
<dbReference type="AlphaFoldDB" id="A0A518DQ83"/>
<feature type="domain" description="Cyclic nucleotide-binding" evidence="1">
    <location>
        <begin position="240"/>
        <end position="286"/>
    </location>
</feature>
<dbReference type="InterPro" id="IPR018490">
    <property type="entry name" value="cNMP-bd_dom_sf"/>
</dbReference>
<sequence>MANKIPSDASQLRLRPGDQLLDAPELKSLELVGRLADPGIVDRAPPRAALRRYRPGDLLCRQGETAATAFYLLTASDVATLRERQLKRRRSVADDSELQGDLDWARQRIADTAPPPGRQLAAAVLLDQRQEQEPPGFFSKLMGASSAAAKRPAAIPIDAPSDIDAATGVGPLYEGDLFGERSCLQQTPRSASVVATTDCLALEFLGGFLKTLRSDAGFRRRQDESYRTRLLASHLRRADLFAGLDAAALDRIAASAEMVSVEPGRILGEEGAAADSLYVVRNGDVQAIADASLVIREDDISDWTAFCRELLVDSQTPGEGSP</sequence>
<dbReference type="GO" id="GO:0005952">
    <property type="term" value="C:cAMP-dependent protein kinase complex"/>
    <property type="evidence" value="ECO:0007669"/>
    <property type="project" value="InterPro"/>
</dbReference>
<dbReference type="PANTHER" id="PTHR11635">
    <property type="entry name" value="CAMP-DEPENDENT PROTEIN KINASE REGULATORY CHAIN"/>
    <property type="match status" value="1"/>
</dbReference>
<dbReference type="EMBL" id="CP036433">
    <property type="protein sequence ID" value="QDU93988.1"/>
    <property type="molecule type" value="Genomic_DNA"/>
</dbReference>